<evidence type="ECO:0000313" key="3">
    <source>
        <dbReference type="EMBL" id="RNA02229.1"/>
    </source>
</evidence>
<comment type="caution">
    <text evidence="3">The sequence shown here is derived from an EMBL/GenBank/DDBJ whole genome shotgun (WGS) entry which is preliminary data.</text>
</comment>
<name>A0A3M7PTG5_BRAPC</name>
<organism evidence="3 4">
    <name type="scientific">Brachionus plicatilis</name>
    <name type="common">Marine rotifer</name>
    <name type="synonym">Brachionus muelleri</name>
    <dbReference type="NCBI Taxonomy" id="10195"/>
    <lineage>
        <taxon>Eukaryota</taxon>
        <taxon>Metazoa</taxon>
        <taxon>Spiralia</taxon>
        <taxon>Gnathifera</taxon>
        <taxon>Rotifera</taxon>
        <taxon>Eurotatoria</taxon>
        <taxon>Monogononta</taxon>
        <taxon>Pseudotrocha</taxon>
        <taxon>Ploima</taxon>
        <taxon>Brachionidae</taxon>
        <taxon>Brachionus</taxon>
    </lineage>
</organism>
<keyword evidence="4" id="KW-1185">Reference proteome</keyword>
<dbReference type="PROSITE" id="PS50215">
    <property type="entry name" value="ADAM_MEPRO"/>
    <property type="match status" value="1"/>
</dbReference>
<evidence type="ECO:0000259" key="2">
    <source>
        <dbReference type="PROSITE" id="PS50215"/>
    </source>
</evidence>
<evidence type="ECO:0000256" key="1">
    <source>
        <dbReference type="PROSITE-ProRule" id="PRU00276"/>
    </source>
</evidence>
<proteinExistence type="predicted"/>
<dbReference type="Pfam" id="PF01421">
    <property type="entry name" value="Reprolysin"/>
    <property type="match status" value="1"/>
</dbReference>
<reference evidence="3 4" key="1">
    <citation type="journal article" date="2018" name="Sci. Rep.">
        <title>Genomic signatures of local adaptation to the degree of environmental predictability in rotifers.</title>
        <authorList>
            <person name="Franch-Gras L."/>
            <person name="Hahn C."/>
            <person name="Garcia-Roger E.M."/>
            <person name="Carmona M.J."/>
            <person name="Serra M."/>
            <person name="Gomez A."/>
        </authorList>
    </citation>
    <scope>NUCLEOTIDE SEQUENCE [LARGE SCALE GENOMIC DNA]</scope>
    <source>
        <strain evidence="3">HYR1</strain>
    </source>
</reference>
<accession>A0A3M7PTG5</accession>
<dbReference type="GO" id="GO:0007229">
    <property type="term" value="P:integrin-mediated signaling pathway"/>
    <property type="evidence" value="ECO:0007669"/>
    <property type="project" value="UniProtKB-KW"/>
</dbReference>
<evidence type="ECO:0000313" key="4">
    <source>
        <dbReference type="Proteomes" id="UP000276133"/>
    </source>
</evidence>
<dbReference type="PANTHER" id="PTHR11905:SF249">
    <property type="entry name" value="SOL NARAE, ISOFORM C"/>
    <property type="match status" value="1"/>
</dbReference>
<protein>
    <submittedName>
        <fullName evidence="3">A disintegrin and metallo ase with thrombospondin motifs 16-like</fullName>
    </submittedName>
</protein>
<feature type="binding site" evidence="1">
    <location>
        <position position="71"/>
    </location>
    <ligand>
        <name>Zn(2+)</name>
        <dbReference type="ChEBI" id="CHEBI:29105"/>
        <note>catalytic</note>
    </ligand>
</feature>
<dbReference type="GO" id="GO:0006509">
    <property type="term" value="P:membrane protein ectodomain proteolysis"/>
    <property type="evidence" value="ECO:0007669"/>
    <property type="project" value="TreeGrafter"/>
</dbReference>
<keyword evidence="1" id="KW-0479">Metal-binding</keyword>
<dbReference type="GO" id="GO:0046872">
    <property type="term" value="F:metal ion binding"/>
    <property type="evidence" value="ECO:0007669"/>
    <property type="project" value="UniProtKB-KW"/>
</dbReference>
<comment type="caution">
    <text evidence="1">Lacks conserved residue(s) required for the propagation of feature annotation.</text>
</comment>
<feature type="active site" evidence="1">
    <location>
        <position position="62"/>
    </location>
</feature>
<feature type="non-terminal residue" evidence="3">
    <location>
        <position position="159"/>
    </location>
</feature>
<dbReference type="Proteomes" id="UP000276133">
    <property type="component" value="Unassembled WGS sequence"/>
</dbReference>
<feature type="domain" description="Peptidase M12B" evidence="2">
    <location>
        <begin position="29"/>
        <end position="114"/>
    </location>
</feature>
<dbReference type="Gene3D" id="3.40.390.10">
    <property type="entry name" value="Collagenase (Catalytic Domain)"/>
    <property type="match status" value="1"/>
</dbReference>
<dbReference type="OrthoDB" id="9936463at2759"/>
<dbReference type="PANTHER" id="PTHR11905">
    <property type="entry name" value="ADAM A DISINTEGRIN AND METALLOPROTEASE DOMAIN"/>
    <property type="match status" value="1"/>
</dbReference>
<feature type="binding site" evidence="1">
    <location>
        <position position="65"/>
    </location>
    <ligand>
        <name>Zn(2+)</name>
        <dbReference type="ChEBI" id="CHEBI:29105"/>
        <note>catalytic</note>
    </ligand>
</feature>
<feature type="binding site" evidence="1">
    <location>
        <position position="61"/>
    </location>
    <ligand>
        <name>Zn(2+)</name>
        <dbReference type="ChEBI" id="CHEBI:29105"/>
        <note>catalytic</note>
    </ligand>
</feature>
<sequence length="159" mass="17408">MRKAIESFCTINKELLSNDISLPISQRAGTAGYCPGAICSNLKFSINEDFGGFSNMIVIAHELGHNLGAAHDDFYAQCIPTQNQRFIMASSLTGGNLNRFSSCSIEQFKSFLLNPSLTGASQQAQCLLNKAQNLVENNLTKDKQPGEFLSPDDQCKMIH</sequence>
<dbReference type="InterPro" id="IPR001590">
    <property type="entry name" value="Peptidase_M12B"/>
</dbReference>
<dbReference type="AlphaFoldDB" id="A0A3M7PTG5"/>
<keyword evidence="3" id="KW-0401">Integrin</keyword>
<dbReference type="EMBL" id="REGN01008971">
    <property type="protein sequence ID" value="RNA02229.1"/>
    <property type="molecule type" value="Genomic_DNA"/>
</dbReference>
<dbReference type="GO" id="GO:0004222">
    <property type="term" value="F:metalloendopeptidase activity"/>
    <property type="evidence" value="ECO:0007669"/>
    <property type="project" value="InterPro"/>
</dbReference>
<keyword evidence="1" id="KW-0862">Zinc</keyword>
<gene>
    <name evidence="3" type="ORF">BpHYR1_019708</name>
</gene>
<dbReference type="SUPFAM" id="SSF55486">
    <property type="entry name" value="Metalloproteases ('zincins'), catalytic domain"/>
    <property type="match status" value="1"/>
</dbReference>
<dbReference type="InterPro" id="IPR024079">
    <property type="entry name" value="MetalloPept_cat_dom_sf"/>
</dbReference>